<dbReference type="GO" id="GO:0016301">
    <property type="term" value="F:kinase activity"/>
    <property type="evidence" value="ECO:0007669"/>
    <property type="project" value="UniProtKB-KW"/>
</dbReference>
<evidence type="ECO:0000256" key="6">
    <source>
        <dbReference type="ARBA" id="ARBA00022679"/>
    </source>
</evidence>
<dbReference type="PANTHER" id="PTHR30181">
    <property type="entry name" value="MANNITOL PERMEASE IIC COMPONENT"/>
    <property type="match status" value="1"/>
</dbReference>
<feature type="domain" description="PTS EIIA type-2" evidence="12">
    <location>
        <begin position="10"/>
        <end position="149"/>
    </location>
</feature>
<reference evidence="13" key="1">
    <citation type="submission" date="2020-11" db="EMBL/GenBank/DDBJ databases">
        <title>Sequencing the genomes of 1000 actinobacteria strains.</title>
        <authorList>
            <person name="Klenk H.-P."/>
        </authorList>
    </citation>
    <scope>NUCLEOTIDE SEQUENCE</scope>
    <source>
        <strain evidence="13">DSM 43175</strain>
    </source>
</reference>
<keyword evidence="3" id="KW-0813">Transport</keyword>
<dbReference type="SUPFAM" id="SSF55804">
    <property type="entry name" value="Phoshotransferase/anion transport protein"/>
    <property type="match status" value="1"/>
</dbReference>
<evidence type="ECO:0000256" key="2">
    <source>
        <dbReference type="ARBA" id="ARBA00014783"/>
    </source>
</evidence>
<gene>
    <name evidence="13" type="ORF">IW256_002693</name>
</gene>
<evidence type="ECO:0000256" key="7">
    <source>
        <dbReference type="ARBA" id="ARBA00022683"/>
    </source>
</evidence>
<dbReference type="EMBL" id="JADOUA010000001">
    <property type="protein sequence ID" value="MBG6088580.1"/>
    <property type="molecule type" value="Genomic_DNA"/>
</dbReference>
<name>A0A931GIS5_9ACTN</name>
<dbReference type="GO" id="GO:0009401">
    <property type="term" value="P:phosphoenolpyruvate-dependent sugar phosphotransferase system"/>
    <property type="evidence" value="ECO:0007669"/>
    <property type="project" value="UniProtKB-KW"/>
</dbReference>
<evidence type="ECO:0000313" key="13">
    <source>
        <dbReference type="EMBL" id="MBG6088580.1"/>
    </source>
</evidence>
<organism evidence="13 14">
    <name type="scientific">Actinomadura viridis</name>
    <dbReference type="NCBI Taxonomy" id="58110"/>
    <lineage>
        <taxon>Bacteria</taxon>
        <taxon>Bacillati</taxon>
        <taxon>Actinomycetota</taxon>
        <taxon>Actinomycetes</taxon>
        <taxon>Streptosporangiales</taxon>
        <taxon>Thermomonosporaceae</taxon>
        <taxon>Actinomadura</taxon>
    </lineage>
</organism>
<proteinExistence type="predicted"/>
<dbReference type="InterPro" id="IPR016152">
    <property type="entry name" value="PTrfase/Anion_transptr"/>
</dbReference>
<evidence type="ECO:0000256" key="8">
    <source>
        <dbReference type="ARBA" id="ARBA00022777"/>
    </source>
</evidence>
<evidence type="ECO:0000256" key="1">
    <source>
        <dbReference type="ARBA" id="ARBA00002434"/>
    </source>
</evidence>
<accession>A0A931GIS5</accession>
<evidence type="ECO:0000313" key="14">
    <source>
        <dbReference type="Proteomes" id="UP000614047"/>
    </source>
</evidence>
<sequence>MSETGHGAARLLDPAAVRLDARAEGRDDAVRQCGRLLVEIGAVREEYVQSMLDRERSISTYLAEGVAIPHGTAAGKDAVLRDALAVVRFPDGADWNGQTVTLAIAIAARGDGHITVLTELAQILLDPERARGLREATTAHDIARLLRPAEQETP</sequence>
<dbReference type="GO" id="GO:0005886">
    <property type="term" value="C:plasma membrane"/>
    <property type="evidence" value="ECO:0007669"/>
    <property type="project" value="TreeGrafter"/>
</dbReference>
<dbReference type="Proteomes" id="UP000614047">
    <property type="component" value="Unassembled WGS sequence"/>
</dbReference>
<comment type="caution">
    <text evidence="13">The sequence shown here is derived from an EMBL/GenBank/DDBJ whole genome shotgun (WGS) entry which is preliminary data.</text>
</comment>
<keyword evidence="7" id="KW-0598">Phosphotransferase system</keyword>
<dbReference type="AlphaFoldDB" id="A0A931GIS5"/>
<protein>
    <recommendedName>
        <fullName evidence="2">Mannitol-specific phosphotransferase enzyme IIA component</fullName>
    </recommendedName>
    <alternativeName>
        <fullName evidence="10">EIIA</fullName>
    </alternativeName>
    <alternativeName>
        <fullName evidence="11">EIII</fullName>
    </alternativeName>
    <alternativeName>
        <fullName evidence="9">PTS system mannitol-specific EIIA component</fullName>
    </alternativeName>
</protein>
<dbReference type="Gene3D" id="3.40.930.10">
    <property type="entry name" value="Mannitol-specific EII, Chain A"/>
    <property type="match status" value="1"/>
</dbReference>
<dbReference type="Pfam" id="PF00359">
    <property type="entry name" value="PTS_EIIA_2"/>
    <property type="match status" value="1"/>
</dbReference>
<dbReference type="GO" id="GO:0090563">
    <property type="term" value="F:protein-phosphocysteine-sugar phosphotransferase activity"/>
    <property type="evidence" value="ECO:0007669"/>
    <property type="project" value="TreeGrafter"/>
</dbReference>
<keyword evidence="8" id="KW-0418">Kinase</keyword>
<dbReference type="PROSITE" id="PS51094">
    <property type="entry name" value="PTS_EIIA_TYPE_2"/>
    <property type="match status" value="1"/>
</dbReference>
<dbReference type="InterPro" id="IPR050893">
    <property type="entry name" value="Sugar_PTS"/>
</dbReference>
<evidence type="ECO:0000256" key="3">
    <source>
        <dbReference type="ARBA" id="ARBA00022448"/>
    </source>
</evidence>
<dbReference type="RefSeq" id="WP_307828881.1">
    <property type="nucleotide sequence ID" value="NZ_BAABES010000005.1"/>
</dbReference>
<evidence type="ECO:0000256" key="4">
    <source>
        <dbReference type="ARBA" id="ARBA00022553"/>
    </source>
</evidence>
<dbReference type="CDD" id="cd00211">
    <property type="entry name" value="PTS_IIA_fru"/>
    <property type="match status" value="1"/>
</dbReference>
<dbReference type="InterPro" id="IPR002178">
    <property type="entry name" value="PTS_EIIA_type-2_dom"/>
</dbReference>
<evidence type="ECO:0000256" key="9">
    <source>
        <dbReference type="ARBA" id="ARBA00029908"/>
    </source>
</evidence>
<evidence type="ECO:0000259" key="12">
    <source>
        <dbReference type="PROSITE" id="PS51094"/>
    </source>
</evidence>
<dbReference type="PANTHER" id="PTHR30181:SF2">
    <property type="entry name" value="PTS SYSTEM MANNITOL-SPECIFIC EIICBA COMPONENT"/>
    <property type="match status" value="1"/>
</dbReference>
<evidence type="ECO:0000256" key="10">
    <source>
        <dbReference type="ARBA" id="ARBA00030956"/>
    </source>
</evidence>
<keyword evidence="5" id="KW-0762">Sugar transport</keyword>
<keyword evidence="14" id="KW-1185">Reference proteome</keyword>
<keyword evidence="4" id="KW-0597">Phosphoprotein</keyword>
<evidence type="ECO:0000256" key="11">
    <source>
        <dbReference type="ARBA" id="ARBA00030962"/>
    </source>
</evidence>
<dbReference type="PROSITE" id="PS00372">
    <property type="entry name" value="PTS_EIIA_TYPE_2_HIS"/>
    <property type="match status" value="1"/>
</dbReference>
<keyword evidence="6" id="KW-0808">Transferase</keyword>
<evidence type="ECO:0000256" key="5">
    <source>
        <dbReference type="ARBA" id="ARBA00022597"/>
    </source>
</evidence>
<comment type="function">
    <text evidence="1">The phosphoenolpyruvate-dependent sugar phosphotransferase system (sugar PTS), a major carbohydrate active transport system, catalyzes the phosphorylation of incoming sugar substrates concomitantly with their translocation across the cell membrane. The enzyme II CmtAB PTS system is involved in D-mannitol transport.</text>
</comment>